<organism evidence="3 4">
    <name type="scientific">Parabacteroides chartae</name>
    <dbReference type="NCBI Taxonomy" id="1037355"/>
    <lineage>
        <taxon>Bacteria</taxon>
        <taxon>Pseudomonadati</taxon>
        <taxon>Bacteroidota</taxon>
        <taxon>Bacteroidia</taxon>
        <taxon>Bacteroidales</taxon>
        <taxon>Tannerellaceae</taxon>
        <taxon>Parabacteroides</taxon>
    </lineage>
</organism>
<keyword evidence="4" id="KW-1185">Reference proteome</keyword>
<feature type="domain" description="GFO/IDH/MocA-like oxidoreductase" evidence="2">
    <location>
        <begin position="142"/>
        <end position="241"/>
    </location>
</feature>
<sequence>MKVLIVGLGSIAKKHITALKSIDPTIEIYALRSSKYAETFDNISNLYSYDEIIKDWFDFIIISNPTSEHRQSIEALYSQNIPLFIEKPLYHSLAIEDLVAKIDRNKIITYIACNLRFLDSICYVNKYIKDKREKINEVNVYCGSYLPDWRKNCDYRNNYSAIPELGGGVHIDLIHELDYLYWMFGNPQKSHRIFSSKSSLEIKANDYANYCLEYPSFNASVVLNYFRRDAKRTMEIVFEDETLFVDLLTNSVHRDNKVIYESSQRITDTYKKQMEYFIHCVNEKKATFNTIKDAYNVLKIGLEQ</sequence>
<dbReference type="SUPFAM" id="SSF55347">
    <property type="entry name" value="Glyceraldehyde-3-phosphate dehydrogenase-like, C-terminal domain"/>
    <property type="match status" value="1"/>
</dbReference>
<dbReference type="InterPro" id="IPR051450">
    <property type="entry name" value="Gfo/Idh/MocA_Oxidoreductases"/>
</dbReference>
<proteinExistence type="predicted"/>
<feature type="domain" description="Gfo/Idh/MocA-like oxidoreductase N-terminal" evidence="1">
    <location>
        <begin position="1"/>
        <end position="104"/>
    </location>
</feature>
<dbReference type="Gene3D" id="3.30.360.10">
    <property type="entry name" value="Dihydrodipicolinate Reductase, domain 2"/>
    <property type="match status" value="1"/>
</dbReference>
<dbReference type="InterPro" id="IPR036291">
    <property type="entry name" value="NAD(P)-bd_dom_sf"/>
</dbReference>
<evidence type="ECO:0000313" key="3">
    <source>
        <dbReference type="EMBL" id="SKB36897.1"/>
    </source>
</evidence>
<gene>
    <name evidence="3" type="ORF">SAMN05660349_00797</name>
</gene>
<dbReference type="GO" id="GO:0000166">
    <property type="term" value="F:nucleotide binding"/>
    <property type="evidence" value="ECO:0007669"/>
    <property type="project" value="InterPro"/>
</dbReference>
<dbReference type="Proteomes" id="UP000190852">
    <property type="component" value="Unassembled WGS sequence"/>
</dbReference>
<evidence type="ECO:0000259" key="1">
    <source>
        <dbReference type="Pfam" id="PF01408"/>
    </source>
</evidence>
<reference evidence="4" key="1">
    <citation type="submission" date="2017-02" db="EMBL/GenBank/DDBJ databases">
        <authorList>
            <person name="Varghese N."/>
            <person name="Submissions S."/>
        </authorList>
    </citation>
    <scope>NUCLEOTIDE SEQUENCE [LARGE SCALE GENOMIC DNA]</scope>
    <source>
        <strain evidence="4">DSM 24967</strain>
    </source>
</reference>
<dbReference type="Gene3D" id="3.40.50.720">
    <property type="entry name" value="NAD(P)-binding Rossmann-like Domain"/>
    <property type="match status" value="1"/>
</dbReference>
<dbReference type="AlphaFoldDB" id="A0A1T5APZ3"/>
<dbReference type="PANTHER" id="PTHR43377">
    <property type="entry name" value="BILIVERDIN REDUCTASE A"/>
    <property type="match status" value="1"/>
</dbReference>
<dbReference type="SUPFAM" id="SSF51735">
    <property type="entry name" value="NAD(P)-binding Rossmann-fold domains"/>
    <property type="match status" value="1"/>
</dbReference>
<dbReference type="Pfam" id="PF01408">
    <property type="entry name" value="GFO_IDH_MocA"/>
    <property type="match status" value="1"/>
</dbReference>
<name>A0A1T5APZ3_9BACT</name>
<dbReference type="Pfam" id="PF22725">
    <property type="entry name" value="GFO_IDH_MocA_C3"/>
    <property type="match status" value="1"/>
</dbReference>
<dbReference type="RefSeq" id="WP_079682494.1">
    <property type="nucleotide sequence ID" value="NZ_FUYQ01000004.1"/>
</dbReference>
<evidence type="ECO:0000313" key="4">
    <source>
        <dbReference type="Proteomes" id="UP000190852"/>
    </source>
</evidence>
<accession>A0A1T5APZ3</accession>
<dbReference type="EMBL" id="FUYQ01000004">
    <property type="protein sequence ID" value="SKB36897.1"/>
    <property type="molecule type" value="Genomic_DNA"/>
</dbReference>
<evidence type="ECO:0000259" key="2">
    <source>
        <dbReference type="Pfam" id="PF22725"/>
    </source>
</evidence>
<dbReference type="InterPro" id="IPR055170">
    <property type="entry name" value="GFO_IDH_MocA-like_dom"/>
</dbReference>
<dbReference type="InterPro" id="IPR000683">
    <property type="entry name" value="Gfo/Idh/MocA-like_OxRdtase_N"/>
</dbReference>
<protein>
    <submittedName>
        <fullName evidence="3">Predicted dehydrogenase</fullName>
    </submittedName>
</protein>
<dbReference type="PANTHER" id="PTHR43377:SF1">
    <property type="entry name" value="BILIVERDIN REDUCTASE A"/>
    <property type="match status" value="1"/>
</dbReference>